<gene>
    <name evidence="1" type="ORF">BD289DRAFT_137376</name>
</gene>
<dbReference type="OrthoDB" id="4763081at2759"/>
<dbReference type="InParanoid" id="A0A2T2ZVL6"/>
<sequence>MSLSLTPHVTLPPSCGLCEDLILEGDSANLFLGSDKPHAAPALTRLFNYPSPVLSSYKVNGLRLCYGRSCKLCAASPECAAVHHHCFIVYVKQCRLALQDALDSIRTIVLYRHPWAKFPLLDLRSSSRAYNFLADIAEESDLARLRSLPNEILHIIRLLSPDAWLWRTQKVFALAHQPRQISKIQALPLQNIAKWRVERLQQWPGSVPQNSKRQAFVIEPAANLRGIEAQIKNGLLRLHLSPSQKNLTVRDTPNPPQLSDCYFAKMLRQKQQYLQVVNLANIQGLTFFYLDRSIYGVYAHTCIRDYAIFIRKRFPFIRQEYFFWIYIPISSYDEIITVGFRLYKKEGGCSVMIRTKHSGDTIIGPQSCGRFVDLCYTQPSALLVRHSLTPPYNHWPVDLGVYTSRRVNDHEPRPFSRIPSPPVKVYNTTYFSSAPTCGILKAYVFEDNTTGFCRGILFEYEGYIRRAVGQCRLGVDRSKEYKMPSFIYICSFTTILDLQRFNKLEIRFGSQPGLPQGDNENWEGWRLGPGSIHFWFSKYDDIMRICC</sequence>
<dbReference type="STRING" id="2025994.A0A2T2ZVL6"/>
<proteinExistence type="predicted"/>
<keyword evidence="2" id="KW-1185">Reference proteome</keyword>
<evidence type="ECO:0000313" key="1">
    <source>
        <dbReference type="EMBL" id="PSR77849.1"/>
    </source>
</evidence>
<dbReference type="AlphaFoldDB" id="A0A2T2ZVL6"/>
<protein>
    <submittedName>
        <fullName evidence="1">Uncharacterized protein</fullName>
    </submittedName>
</protein>
<organism evidence="1 2">
    <name type="scientific">Coniella lustricola</name>
    <dbReference type="NCBI Taxonomy" id="2025994"/>
    <lineage>
        <taxon>Eukaryota</taxon>
        <taxon>Fungi</taxon>
        <taxon>Dikarya</taxon>
        <taxon>Ascomycota</taxon>
        <taxon>Pezizomycotina</taxon>
        <taxon>Sordariomycetes</taxon>
        <taxon>Sordariomycetidae</taxon>
        <taxon>Diaporthales</taxon>
        <taxon>Schizoparmaceae</taxon>
        <taxon>Coniella</taxon>
    </lineage>
</organism>
<accession>A0A2T2ZVL6</accession>
<dbReference type="Proteomes" id="UP000241462">
    <property type="component" value="Unassembled WGS sequence"/>
</dbReference>
<evidence type="ECO:0000313" key="2">
    <source>
        <dbReference type="Proteomes" id="UP000241462"/>
    </source>
</evidence>
<dbReference type="EMBL" id="KZ678633">
    <property type="protein sequence ID" value="PSR77849.1"/>
    <property type="molecule type" value="Genomic_DNA"/>
</dbReference>
<reference evidence="1 2" key="1">
    <citation type="journal article" date="2018" name="Mycol. Prog.">
        <title>Coniella lustricola, a new species from submerged detritus.</title>
        <authorList>
            <person name="Raudabaugh D.B."/>
            <person name="Iturriaga T."/>
            <person name="Carver A."/>
            <person name="Mondo S."/>
            <person name="Pangilinan J."/>
            <person name="Lipzen A."/>
            <person name="He G."/>
            <person name="Amirebrahimi M."/>
            <person name="Grigoriev I.V."/>
            <person name="Miller A.N."/>
        </authorList>
    </citation>
    <scope>NUCLEOTIDE SEQUENCE [LARGE SCALE GENOMIC DNA]</scope>
    <source>
        <strain evidence="1 2">B22-T-1</strain>
    </source>
</reference>
<name>A0A2T2ZVL6_9PEZI</name>